<feature type="region of interest" description="Disordered" evidence="1">
    <location>
        <begin position="1"/>
        <end position="97"/>
    </location>
</feature>
<accession>A0A2J7YWY2</accession>
<feature type="compositionally biased region" description="Low complexity" evidence="1">
    <location>
        <begin position="50"/>
        <end position="62"/>
    </location>
</feature>
<evidence type="ECO:0000256" key="1">
    <source>
        <dbReference type="SAM" id="MobiDB-lite"/>
    </source>
</evidence>
<dbReference type="EMBL" id="LJIW01000002">
    <property type="protein sequence ID" value="PNG92538.1"/>
    <property type="molecule type" value="Genomic_DNA"/>
</dbReference>
<gene>
    <name evidence="2" type="ORF">SMF913_28003</name>
</gene>
<feature type="compositionally biased region" description="Low complexity" evidence="1">
    <location>
        <begin position="1"/>
        <end position="39"/>
    </location>
</feature>
<organism evidence="2 3">
    <name type="scientific">Streptomyces malaysiensis</name>
    <dbReference type="NCBI Taxonomy" id="92644"/>
    <lineage>
        <taxon>Bacteria</taxon>
        <taxon>Bacillati</taxon>
        <taxon>Actinomycetota</taxon>
        <taxon>Actinomycetes</taxon>
        <taxon>Kitasatosporales</taxon>
        <taxon>Streptomycetaceae</taxon>
        <taxon>Streptomyces</taxon>
        <taxon>Streptomyces violaceusniger group</taxon>
    </lineage>
</organism>
<dbReference type="Proteomes" id="UP000236520">
    <property type="component" value="Unassembled WGS sequence"/>
</dbReference>
<proteinExistence type="predicted"/>
<reference evidence="2 3" key="1">
    <citation type="submission" date="2015-09" db="EMBL/GenBank/DDBJ databases">
        <title>Genome sequence, genome mining and natural product profiling of a biocontrol bacterium Streptomyces malaysiensis F913.</title>
        <authorList>
            <person name="Xu Y."/>
            <person name="Wei J."/>
            <person name="Xie J."/>
            <person name="Li T."/>
            <person name="Zhou Z."/>
        </authorList>
    </citation>
    <scope>NUCLEOTIDE SEQUENCE [LARGE SCALE GENOMIC DNA]</scope>
    <source>
        <strain evidence="2 3">F913</strain>
    </source>
</reference>
<sequence>MRTPASDSSASGSDRASPSFCARTSSTSEASDATSSEGAAAGGGQALEKPLGSGAPGTATGAPVGGGGGAPAPAPAPMPPEPPVDAGPVEDGEDDDEAFCVYQAGGV</sequence>
<feature type="compositionally biased region" description="Acidic residues" evidence="1">
    <location>
        <begin position="88"/>
        <end position="97"/>
    </location>
</feature>
<evidence type="ECO:0000313" key="2">
    <source>
        <dbReference type="EMBL" id="PNG92538.1"/>
    </source>
</evidence>
<comment type="caution">
    <text evidence="2">The sequence shown here is derived from an EMBL/GenBank/DDBJ whole genome shotgun (WGS) entry which is preliminary data.</text>
</comment>
<feature type="compositionally biased region" description="Pro residues" evidence="1">
    <location>
        <begin position="72"/>
        <end position="85"/>
    </location>
</feature>
<evidence type="ECO:0000313" key="3">
    <source>
        <dbReference type="Proteomes" id="UP000236520"/>
    </source>
</evidence>
<dbReference type="AlphaFoldDB" id="A0A2J7YWY2"/>
<keyword evidence="3" id="KW-1185">Reference proteome</keyword>
<protein>
    <submittedName>
        <fullName evidence="2">Uncharacterized protein</fullName>
    </submittedName>
</protein>
<name>A0A2J7YWY2_STRMQ</name>